<reference evidence="1 2" key="1">
    <citation type="journal article" date="2017" name="Environ. Microbiol.">
        <title>Decay of the glycolytic pathway and adaptation to intranuclear parasitism within Enterocytozoonidae microsporidia.</title>
        <authorList>
            <person name="Wiredu Boakye D."/>
            <person name="Jaroenlak P."/>
            <person name="Prachumwat A."/>
            <person name="Williams T.A."/>
            <person name="Bateman K.S."/>
            <person name="Itsathitphaisarn O."/>
            <person name="Sritunyalucksana K."/>
            <person name="Paszkiewicz K.H."/>
            <person name="Moore K.A."/>
            <person name="Stentiford G.D."/>
            <person name="Williams B.A."/>
        </authorList>
    </citation>
    <scope>NUCLEOTIDE SEQUENCE [LARGE SCALE GENOMIC DNA]</scope>
    <source>
        <strain evidence="1 2">TH1</strain>
    </source>
</reference>
<proteinExistence type="predicted"/>
<comment type="caution">
    <text evidence="1">The sequence shown here is derived from an EMBL/GenBank/DDBJ whole genome shotgun (WGS) entry which is preliminary data.</text>
</comment>
<dbReference type="OrthoDB" id="2194671at2759"/>
<name>A0A1W0E7E9_9MICR</name>
<evidence type="ECO:0000313" key="2">
    <source>
        <dbReference type="Proteomes" id="UP000192758"/>
    </source>
</evidence>
<organism evidence="1 2">
    <name type="scientific">Ecytonucleospora hepatopenaei</name>
    <dbReference type="NCBI Taxonomy" id="646526"/>
    <lineage>
        <taxon>Eukaryota</taxon>
        <taxon>Fungi</taxon>
        <taxon>Fungi incertae sedis</taxon>
        <taxon>Microsporidia</taxon>
        <taxon>Enterocytozoonidae</taxon>
        <taxon>Ecytonucleospora</taxon>
    </lineage>
</organism>
<dbReference type="VEuPathDB" id="MicrosporidiaDB:EHP00_1714"/>
<accession>A0A1W0E7E9</accession>
<gene>
    <name evidence="1" type="ORF">EHP00_1714</name>
</gene>
<keyword evidence="2" id="KW-1185">Reference proteome</keyword>
<protein>
    <submittedName>
        <fullName evidence="1">Uncharacterized protein</fullName>
    </submittedName>
</protein>
<dbReference type="EMBL" id="MNPJ01000013">
    <property type="protein sequence ID" value="OQS55180.1"/>
    <property type="molecule type" value="Genomic_DNA"/>
</dbReference>
<evidence type="ECO:0000313" key="1">
    <source>
        <dbReference type="EMBL" id="OQS55180.1"/>
    </source>
</evidence>
<sequence>MKEKDHLANVNVLGKDTFYEFIRELDKTKVIRIKSNTFIYSICTSQIFKCYLEKELINYELSFVNMHSQINFTITYKEKEYFIRNDTFENGCDCDGVLNGCSFMFDFAKAKKMLDHTVAWSLLVAVSFYIEYDFTGEICEWCDKLAAEAKLLNLEKGHVKVQHLQKIKLSFLSESNLFSAIKNNLSTVCYKKIYGTNNHIYKENETNNLKTSQTQIIKEQVKGKNWTDAKIFEFLAKEGISIFMAKENFKTLDYEQKEKIEEYFGTVDTPVLKHKHEFEIQGIEHFMLIAFYVHINKAMEGFLSLFNKNYYKNTKYIQFMELTMHLFKMLIKNIKKSENCMVFTLKLNAYFYIKNTKEIDVNLLHILDKMLKIYVKFKFEEKFFPIIFLEDGDKCILYSTECSLKDCDFVIENNLKDIDSMIKVSKKDAKRIIKELSINI</sequence>
<dbReference type="AlphaFoldDB" id="A0A1W0E7E9"/>
<dbReference type="Proteomes" id="UP000192758">
    <property type="component" value="Unassembled WGS sequence"/>
</dbReference>